<dbReference type="PANTHER" id="PTHR33284:SF1">
    <property type="entry name" value="RIBOSOMAL PROTEIN L25_GLN-TRNA SYNTHETASE, ANTI-CODON-BINDING DOMAIN-CONTAINING PROTEIN"/>
    <property type="match status" value="1"/>
</dbReference>
<evidence type="ECO:0000256" key="1">
    <source>
        <dbReference type="ARBA" id="ARBA00022730"/>
    </source>
</evidence>
<feature type="domain" description="Large ribosomal subunit protein bL25 beta" evidence="8">
    <location>
        <begin position="99"/>
        <end position="184"/>
    </location>
</feature>
<dbReference type="NCBIfam" id="NF004130">
    <property type="entry name" value="PRK05618.1-5"/>
    <property type="match status" value="1"/>
</dbReference>
<evidence type="ECO:0000259" key="8">
    <source>
        <dbReference type="Pfam" id="PF14693"/>
    </source>
</evidence>
<dbReference type="NCBIfam" id="TIGR00731">
    <property type="entry name" value="bL25_bact_ctc"/>
    <property type="match status" value="1"/>
</dbReference>
<accession>A0A9D1IJU5</accession>
<reference evidence="9" key="2">
    <citation type="journal article" date="2021" name="PeerJ">
        <title>Extensive microbial diversity within the chicken gut microbiome revealed by metagenomics and culture.</title>
        <authorList>
            <person name="Gilroy R."/>
            <person name="Ravi A."/>
            <person name="Getino M."/>
            <person name="Pursley I."/>
            <person name="Horton D.L."/>
            <person name="Alikhan N.F."/>
            <person name="Baker D."/>
            <person name="Gharbi K."/>
            <person name="Hall N."/>
            <person name="Watson M."/>
            <person name="Adriaenssens E.M."/>
            <person name="Foster-Nyarko E."/>
            <person name="Jarju S."/>
            <person name="Secka A."/>
            <person name="Antonio M."/>
            <person name="Oren A."/>
            <person name="Chaudhuri R.R."/>
            <person name="La Ragione R."/>
            <person name="Hildebrand F."/>
            <person name="Pallen M.J."/>
        </authorList>
    </citation>
    <scope>NUCLEOTIDE SEQUENCE</scope>
    <source>
        <strain evidence="9">7463</strain>
    </source>
</reference>
<dbReference type="NCBIfam" id="NF004128">
    <property type="entry name" value="PRK05618.1-2"/>
    <property type="match status" value="1"/>
</dbReference>
<sequence length="213" mass="22937">MKIIATTRQAQGTGASRRLRRADKLPGIVYGGNVAATPIELEHNPIFYALRKEKFHTSILTMELDGQEQLVVLRAFQMHPYKPQVMHIDFQRVNANEPVTMSVPLHFFGAENSPAVKISKGLINHARSAIEVSCLPKDLPEFISVDLSGLTAQTTMRVSDIVLPEGVSAVVRGNEDPVVVSVVAQVEEEDDTATDAATDAAAPAAAPAASEAK</sequence>
<evidence type="ECO:0000313" key="9">
    <source>
        <dbReference type="EMBL" id="HIU37926.1"/>
    </source>
</evidence>
<keyword evidence="4 5" id="KW-0687">Ribonucleoprotein</keyword>
<dbReference type="NCBIfam" id="NF004612">
    <property type="entry name" value="PRK05943.1"/>
    <property type="match status" value="1"/>
</dbReference>
<evidence type="ECO:0000259" key="7">
    <source>
        <dbReference type="Pfam" id="PF01386"/>
    </source>
</evidence>
<dbReference type="Pfam" id="PF01386">
    <property type="entry name" value="Ribosomal_L25p"/>
    <property type="match status" value="1"/>
</dbReference>
<keyword evidence="2 5" id="KW-0694">RNA-binding</keyword>
<evidence type="ECO:0000256" key="6">
    <source>
        <dbReference type="SAM" id="MobiDB-lite"/>
    </source>
</evidence>
<reference evidence="9" key="1">
    <citation type="submission" date="2020-10" db="EMBL/GenBank/DDBJ databases">
        <authorList>
            <person name="Gilroy R."/>
        </authorList>
    </citation>
    <scope>NUCLEOTIDE SEQUENCE</scope>
    <source>
        <strain evidence="9">7463</strain>
    </source>
</reference>
<dbReference type="InterPro" id="IPR020057">
    <property type="entry name" value="Ribosomal_bL25_b-dom"/>
</dbReference>
<dbReference type="SUPFAM" id="SSF50715">
    <property type="entry name" value="Ribosomal protein L25-like"/>
    <property type="match status" value="1"/>
</dbReference>
<evidence type="ECO:0000256" key="5">
    <source>
        <dbReference type="HAMAP-Rule" id="MF_01334"/>
    </source>
</evidence>
<comment type="similarity">
    <text evidence="5">Belongs to the bacterial ribosomal protein bL25 family. CTC subfamily.</text>
</comment>
<dbReference type="InterPro" id="IPR001021">
    <property type="entry name" value="Ribosomal_bL25_long"/>
</dbReference>
<name>A0A9D1IJU5_9BURK</name>
<evidence type="ECO:0000313" key="10">
    <source>
        <dbReference type="Proteomes" id="UP000824083"/>
    </source>
</evidence>
<evidence type="ECO:0000256" key="4">
    <source>
        <dbReference type="ARBA" id="ARBA00023274"/>
    </source>
</evidence>
<feature type="region of interest" description="Disordered" evidence="6">
    <location>
        <begin position="187"/>
        <end position="213"/>
    </location>
</feature>
<dbReference type="Pfam" id="PF14693">
    <property type="entry name" value="Ribosomal_TL5_C"/>
    <property type="match status" value="1"/>
</dbReference>
<keyword evidence="1 5" id="KW-0699">rRNA-binding</keyword>
<dbReference type="PANTHER" id="PTHR33284">
    <property type="entry name" value="RIBOSOMAL PROTEIN L25/GLN-TRNA SYNTHETASE, ANTI-CODON-BINDING DOMAIN-CONTAINING PROTEIN"/>
    <property type="match status" value="1"/>
</dbReference>
<comment type="function">
    <text evidence="5">This is one of the proteins that binds to the 5S RNA in the ribosome where it forms part of the central protuberance.</text>
</comment>
<dbReference type="InterPro" id="IPR020930">
    <property type="entry name" value="Ribosomal_uL5_bac-type"/>
</dbReference>
<dbReference type="EMBL" id="DVMY01000103">
    <property type="protein sequence ID" value="HIU37926.1"/>
    <property type="molecule type" value="Genomic_DNA"/>
</dbReference>
<dbReference type="AlphaFoldDB" id="A0A9D1IJU5"/>
<dbReference type="InterPro" id="IPR020056">
    <property type="entry name" value="Rbsml_bL25/Gln-tRNA_synth_N"/>
</dbReference>
<protein>
    <recommendedName>
        <fullName evidence="5">Large ribosomal subunit protein bL25</fullName>
    </recommendedName>
    <alternativeName>
        <fullName evidence="5">General stress protein CTC</fullName>
    </alternativeName>
</protein>
<dbReference type="CDD" id="cd00495">
    <property type="entry name" value="Ribosomal_L25_TL5_CTC"/>
    <property type="match status" value="1"/>
</dbReference>
<dbReference type="HAMAP" id="MF_01336">
    <property type="entry name" value="Ribosomal_bL25"/>
    <property type="match status" value="1"/>
</dbReference>
<comment type="subunit">
    <text evidence="5">Part of the 50S ribosomal subunit; part of the 5S rRNA/L5/L18/L25 subcomplex. Contacts the 5S rRNA. Binds to the 5S rRNA independently of L5 and L18.</text>
</comment>
<feature type="compositionally biased region" description="Low complexity" evidence="6">
    <location>
        <begin position="194"/>
        <end position="213"/>
    </location>
</feature>
<dbReference type="InterPro" id="IPR029751">
    <property type="entry name" value="Ribosomal_L25_dom"/>
</dbReference>
<evidence type="ECO:0000256" key="2">
    <source>
        <dbReference type="ARBA" id="ARBA00022884"/>
    </source>
</evidence>
<dbReference type="GO" id="GO:0006412">
    <property type="term" value="P:translation"/>
    <property type="evidence" value="ECO:0007669"/>
    <property type="project" value="UniProtKB-UniRule"/>
</dbReference>
<feature type="domain" description="Large ribosomal subunit protein bL25 L25" evidence="7">
    <location>
        <begin position="5"/>
        <end position="90"/>
    </location>
</feature>
<dbReference type="InterPro" id="IPR037121">
    <property type="entry name" value="Ribosomal_bL25_C"/>
</dbReference>
<organism evidence="9 10">
    <name type="scientific">Candidatus Aphodousia faecigallinarum</name>
    <dbReference type="NCBI Taxonomy" id="2840677"/>
    <lineage>
        <taxon>Bacteria</taxon>
        <taxon>Pseudomonadati</taxon>
        <taxon>Pseudomonadota</taxon>
        <taxon>Betaproteobacteria</taxon>
        <taxon>Burkholderiales</taxon>
        <taxon>Sutterellaceae</taxon>
        <taxon>Sutterellaceae incertae sedis</taxon>
        <taxon>Candidatus Aphodousia</taxon>
    </lineage>
</organism>
<comment type="caution">
    <text evidence="9">The sequence shown here is derived from an EMBL/GenBank/DDBJ whole genome shotgun (WGS) entry which is preliminary data.</text>
</comment>
<gene>
    <name evidence="5" type="primary">rplY</name>
    <name evidence="5" type="synonym">ctc</name>
    <name evidence="9" type="ORF">IAC56_06610</name>
</gene>
<dbReference type="GO" id="GO:0008097">
    <property type="term" value="F:5S rRNA binding"/>
    <property type="evidence" value="ECO:0007669"/>
    <property type="project" value="InterPro"/>
</dbReference>
<keyword evidence="3 5" id="KW-0689">Ribosomal protein</keyword>
<proteinExistence type="inferred from homology"/>
<evidence type="ECO:0000256" key="3">
    <source>
        <dbReference type="ARBA" id="ARBA00022980"/>
    </source>
</evidence>
<dbReference type="GO" id="GO:0022625">
    <property type="term" value="C:cytosolic large ribosomal subunit"/>
    <property type="evidence" value="ECO:0007669"/>
    <property type="project" value="TreeGrafter"/>
</dbReference>
<dbReference type="Proteomes" id="UP000824083">
    <property type="component" value="Unassembled WGS sequence"/>
</dbReference>
<dbReference type="GO" id="GO:0003735">
    <property type="term" value="F:structural constituent of ribosome"/>
    <property type="evidence" value="ECO:0007669"/>
    <property type="project" value="InterPro"/>
</dbReference>
<dbReference type="HAMAP" id="MF_01334">
    <property type="entry name" value="Ribosomal_bL25_CTC"/>
    <property type="match status" value="1"/>
</dbReference>
<dbReference type="Gene3D" id="2.40.240.10">
    <property type="entry name" value="Ribosomal Protein L25, Chain P"/>
    <property type="match status" value="1"/>
</dbReference>
<dbReference type="InterPro" id="IPR011035">
    <property type="entry name" value="Ribosomal_bL25/Gln-tRNA_synth"/>
</dbReference>
<dbReference type="Gene3D" id="2.170.120.20">
    <property type="entry name" value="Ribosomal protein L25, beta domain"/>
    <property type="match status" value="1"/>
</dbReference>
<dbReference type="InterPro" id="IPR020055">
    <property type="entry name" value="Ribosomal_bL25_short"/>
</dbReference>